<dbReference type="InterPro" id="IPR014942">
    <property type="entry name" value="AbiEii"/>
</dbReference>
<reference evidence="3" key="1">
    <citation type="submission" date="2016-01" db="EMBL/GenBank/DDBJ databases">
        <authorList>
            <person name="Mitreva M."/>
            <person name="Pepin K.H."/>
            <person name="Mihindukulasuriya K.A."/>
            <person name="Fulton R."/>
            <person name="Fronick C."/>
            <person name="O'Laughlin M."/>
            <person name="Miner T."/>
            <person name="Herter B."/>
            <person name="Rosa B.A."/>
            <person name="Cordes M."/>
            <person name="Tomlinson C."/>
            <person name="Wollam A."/>
            <person name="Palsikar V.B."/>
            <person name="Mardis E.R."/>
            <person name="Wilson R.K."/>
        </authorList>
    </citation>
    <scope>NUCLEOTIDE SEQUENCE [LARGE SCALE GENOMIC DNA]</scope>
    <source>
        <strain evidence="3">DNF00019</strain>
    </source>
</reference>
<feature type="region of interest" description="Disordered" evidence="1">
    <location>
        <begin position="143"/>
        <end position="163"/>
    </location>
</feature>
<evidence type="ECO:0000256" key="1">
    <source>
        <dbReference type="SAM" id="MobiDB-lite"/>
    </source>
</evidence>
<protein>
    <submittedName>
        <fullName evidence="2">Uncharacterized protein</fullName>
    </submittedName>
</protein>
<keyword evidence="3" id="KW-1185">Reference proteome</keyword>
<sequence length="163" mass="18993">MKVKRSFRNQALSLKDSVVVNNIRTYSIDKLARMKMSAYMNRDRIRDLYDVAFITTRYWQNLSDVVKDQYRDGFAEKGIEQFDITLATQADDLIDKNHLAEMFLQALDIAAVRYTSEEIESSQKQPMQQRNLLEDDLAKAQAQIKPDSEIYQPSRTALDERGF</sequence>
<dbReference type="AlphaFoldDB" id="A0A133XTM0"/>
<dbReference type="STRING" id="1393034.HMPREF3192_00938"/>
<proteinExistence type="predicted"/>
<organism evidence="2 3">
    <name type="scientific">Atopobium deltae</name>
    <dbReference type="NCBI Taxonomy" id="1393034"/>
    <lineage>
        <taxon>Bacteria</taxon>
        <taxon>Bacillati</taxon>
        <taxon>Actinomycetota</taxon>
        <taxon>Coriobacteriia</taxon>
        <taxon>Coriobacteriales</taxon>
        <taxon>Atopobiaceae</taxon>
        <taxon>Atopobium</taxon>
    </lineage>
</organism>
<comment type="caution">
    <text evidence="2">The sequence shown here is derived from an EMBL/GenBank/DDBJ whole genome shotgun (WGS) entry which is preliminary data.</text>
</comment>
<dbReference type="Pfam" id="PF08843">
    <property type="entry name" value="AbiEii"/>
    <property type="match status" value="1"/>
</dbReference>
<evidence type="ECO:0000313" key="2">
    <source>
        <dbReference type="EMBL" id="KXB34280.1"/>
    </source>
</evidence>
<dbReference type="Proteomes" id="UP000070675">
    <property type="component" value="Unassembled WGS sequence"/>
</dbReference>
<evidence type="ECO:0000313" key="3">
    <source>
        <dbReference type="Proteomes" id="UP000070675"/>
    </source>
</evidence>
<dbReference type="OrthoDB" id="9780929at2"/>
<dbReference type="Gene3D" id="1.20.58.1790">
    <property type="entry name" value="JHP933, helical tail domain"/>
    <property type="match status" value="1"/>
</dbReference>
<dbReference type="EMBL" id="LSCR01000017">
    <property type="protein sequence ID" value="KXB34280.1"/>
    <property type="molecule type" value="Genomic_DNA"/>
</dbReference>
<dbReference type="PATRIC" id="fig|1393034.3.peg.900"/>
<accession>A0A133XTM0</accession>
<gene>
    <name evidence="2" type="ORF">HMPREF3192_00938</name>
</gene>
<name>A0A133XTM0_9ACTN</name>